<dbReference type="SUPFAM" id="SSF144091">
    <property type="entry name" value="Rhomboid-like"/>
    <property type="match status" value="1"/>
</dbReference>
<dbReference type="FunFam" id="1.20.1540.10:FF:000027">
    <property type="entry name" value="Rhomboid family intramembrane serine protease"/>
    <property type="match status" value="1"/>
</dbReference>
<protein>
    <submittedName>
        <fullName evidence="9">Rhomboid family intramembrane serine protease</fullName>
    </submittedName>
</protein>
<evidence type="ECO:0000256" key="4">
    <source>
        <dbReference type="ARBA" id="ARBA00022801"/>
    </source>
</evidence>
<dbReference type="PANTHER" id="PTHR43731:SF14">
    <property type="entry name" value="PRESENILIN-ASSOCIATED RHOMBOID-LIKE PROTEIN, MITOCHONDRIAL"/>
    <property type="match status" value="1"/>
</dbReference>
<dbReference type="GO" id="GO:0004252">
    <property type="term" value="F:serine-type endopeptidase activity"/>
    <property type="evidence" value="ECO:0007669"/>
    <property type="project" value="InterPro"/>
</dbReference>
<dbReference type="Pfam" id="PF01694">
    <property type="entry name" value="Rhomboid"/>
    <property type="match status" value="1"/>
</dbReference>
<comment type="similarity">
    <text evidence="2">Belongs to the peptidase S54 family.</text>
</comment>
<feature type="transmembrane region" description="Helical" evidence="7">
    <location>
        <begin position="107"/>
        <end position="125"/>
    </location>
</feature>
<comment type="caution">
    <text evidence="9">The sequence shown here is derived from an EMBL/GenBank/DDBJ whole genome shotgun (WGS) entry which is preliminary data.</text>
</comment>
<evidence type="ECO:0000256" key="6">
    <source>
        <dbReference type="ARBA" id="ARBA00023136"/>
    </source>
</evidence>
<sequence>MIPLKDDNPTRTFPAVTLGIIGLNILFFLYEIGLSPAQRETFFYQLGAIPFEITHLVPLSPQKAIPLPASLFTAMFVHGGFVHLAGNMLYLWVFGNNIEDALGHGKFIAFYFLVGLIASFSHILSAPDSPVPMVGASGAIAGILGAYVYLFPRARIRTLVIFFFFISIVRIPAILVLGVWFLVQILNAGGGGGVAWYAHIGGFLAGLFLIIGFSRRRGFRRPSAWE</sequence>
<keyword evidence="3 7" id="KW-0812">Transmembrane</keyword>
<evidence type="ECO:0000256" key="3">
    <source>
        <dbReference type="ARBA" id="ARBA00022692"/>
    </source>
</evidence>
<keyword evidence="5 7" id="KW-1133">Transmembrane helix</keyword>
<dbReference type="InterPro" id="IPR050925">
    <property type="entry name" value="Rhomboid_protease_S54"/>
</dbReference>
<feature type="transmembrane region" description="Helical" evidence="7">
    <location>
        <begin position="159"/>
        <end position="182"/>
    </location>
</feature>
<dbReference type="PANTHER" id="PTHR43731">
    <property type="entry name" value="RHOMBOID PROTEASE"/>
    <property type="match status" value="1"/>
</dbReference>
<evidence type="ECO:0000313" key="10">
    <source>
        <dbReference type="Proteomes" id="UP000741360"/>
    </source>
</evidence>
<keyword evidence="4" id="KW-0378">Hydrolase</keyword>
<dbReference type="InterPro" id="IPR035952">
    <property type="entry name" value="Rhomboid-like_sf"/>
</dbReference>
<dbReference type="GO" id="GO:0006508">
    <property type="term" value="P:proteolysis"/>
    <property type="evidence" value="ECO:0007669"/>
    <property type="project" value="UniProtKB-KW"/>
</dbReference>
<reference evidence="9" key="1">
    <citation type="submission" date="2020-07" db="EMBL/GenBank/DDBJ databases">
        <title>Huge and variable diversity of episymbiotic CPR bacteria and DPANN archaea in groundwater ecosystems.</title>
        <authorList>
            <person name="He C.Y."/>
            <person name="Keren R."/>
            <person name="Whittaker M."/>
            <person name="Farag I.F."/>
            <person name="Doudna J."/>
            <person name="Cate J.H.D."/>
            <person name="Banfield J.F."/>
        </authorList>
    </citation>
    <scope>NUCLEOTIDE SEQUENCE</scope>
    <source>
        <strain evidence="9">NC_groundwater_717_Ag_S-0.2um_59_8</strain>
    </source>
</reference>
<gene>
    <name evidence="9" type="ORF">HYY65_09995</name>
</gene>
<evidence type="ECO:0000256" key="5">
    <source>
        <dbReference type="ARBA" id="ARBA00022989"/>
    </source>
</evidence>
<accession>A0A932M1E0</accession>
<organism evidence="9 10">
    <name type="scientific">Tectimicrobiota bacterium</name>
    <dbReference type="NCBI Taxonomy" id="2528274"/>
    <lineage>
        <taxon>Bacteria</taxon>
        <taxon>Pseudomonadati</taxon>
        <taxon>Nitrospinota/Tectimicrobiota group</taxon>
        <taxon>Candidatus Tectimicrobiota</taxon>
    </lineage>
</organism>
<dbReference type="GO" id="GO:0016020">
    <property type="term" value="C:membrane"/>
    <property type="evidence" value="ECO:0007669"/>
    <property type="project" value="UniProtKB-SubCell"/>
</dbReference>
<evidence type="ECO:0000256" key="2">
    <source>
        <dbReference type="ARBA" id="ARBA00009045"/>
    </source>
</evidence>
<feature type="transmembrane region" description="Helical" evidence="7">
    <location>
        <begin position="12"/>
        <end position="30"/>
    </location>
</feature>
<keyword evidence="6 7" id="KW-0472">Membrane</keyword>
<comment type="subcellular location">
    <subcellularLocation>
        <location evidence="1">Membrane</location>
        <topology evidence="1">Multi-pass membrane protein</topology>
    </subcellularLocation>
</comment>
<feature type="transmembrane region" description="Helical" evidence="7">
    <location>
        <begin position="194"/>
        <end position="213"/>
    </location>
</feature>
<feature type="transmembrane region" description="Helical" evidence="7">
    <location>
        <begin position="71"/>
        <end position="95"/>
    </location>
</feature>
<dbReference type="Gene3D" id="1.20.1540.10">
    <property type="entry name" value="Rhomboid-like"/>
    <property type="match status" value="1"/>
</dbReference>
<dbReference type="EMBL" id="JACPSX010000189">
    <property type="protein sequence ID" value="MBI3015370.1"/>
    <property type="molecule type" value="Genomic_DNA"/>
</dbReference>
<dbReference type="Proteomes" id="UP000741360">
    <property type="component" value="Unassembled WGS sequence"/>
</dbReference>
<evidence type="ECO:0000256" key="7">
    <source>
        <dbReference type="SAM" id="Phobius"/>
    </source>
</evidence>
<feature type="transmembrane region" description="Helical" evidence="7">
    <location>
        <begin position="131"/>
        <end position="152"/>
    </location>
</feature>
<evidence type="ECO:0000256" key="1">
    <source>
        <dbReference type="ARBA" id="ARBA00004141"/>
    </source>
</evidence>
<feature type="domain" description="Peptidase S54 rhomboid" evidence="8">
    <location>
        <begin position="70"/>
        <end position="215"/>
    </location>
</feature>
<evidence type="ECO:0000259" key="8">
    <source>
        <dbReference type="Pfam" id="PF01694"/>
    </source>
</evidence>
<dbReference type="InterPro" id="IPR022764">
    <property type="entry name" value="Peptidase_S54_rhomboid_dom"/>
</dbReference>
<dbReference type="AlphaFoldDB" id="A0A932M1E0"/>
<evidence type="ECO:0000313" key="9">
    <source>
        <dbReference type="EMBL" id="MBI3015370.1"/>
    </source>
</evidence>
<name>A0A932M1E0_UNCTE</name>
<keyword evidence="9" id="KW-0645">Protease</keyword>
<proteinExistence type="inferred from homology"/>